<organism evidence="2 3">
    <name type="scientific">Methylocaldum szegediense</name>
    <dbReference type="NCBI Taxonomy" id="73780"/>
    <lineage>
        <taxon>Bacteria</taxon>
        <taxon>Pseudomonadati</taxon>
        <taxon>Pseudomonadota</taxon>
        <taxon>Gammaproteobacteria</taxon>
        <taxon>Methylococcales</taxon>
        <taxon>Methylococcaceae</taxon>
        <taxon>Methylocaldum</taxon>
    </lineage>
</organism>
<dbReference type="Proteomes" id="UP001162030">
    <property type="component" value="Chromosome"/>
</dbReference>
<keyword evidence="3" id="KW-1185">Reference proteome</keyword>
<accession>A0ABN8X8G9</accession>
<sequence>MYDLHTHSTASDGAYSPAELVRQAAAAGVTVLALTDHDSTSGLDEADAAALEAGIQLIPGVEISVTWAEKTIHIVGLHVDRHSKVLQQGLNHLQATRVERAQEIGRRLDRYGVPGTFEAAREMAGDGMITRTHFARHLVLLGLAGSVSDAFERFLARGKPGYVPTRWAEMTDAVDWIRKAGGVAVLAHPQRYKLTASWMRRLIGDFKECGGVAIEVVSGAATPGDTQTSAEYARRFQLYASSGSDFHSPETAWIKLGRLPTLPADLTPVWTLWNP</sequence>
<dbReference type="InterPro" id="IPR003141">
    <property type="entry name" value="Pol/His_phosphatase_N"/>
</dbReference>
<proteinExistence type="predicted"/>
<reference evidence="2 3" key="1">
    <citation type="submission" date="2023-03" db="EMBL/GenBank/DDBJ databases">
        <authorList>
            <person name="Pearce D."/>
        </authorList>
    </citation>
    <scope>NUCLEOTIDE SEQUENCE [LARGE SCALE GENOMIC DNA]</scope>
    <source>
        <strain evidence="2">Msz</strain>
    </source>
</reference>
<name>A0ABN8X8G9_9GAMM</name>
<dbReference type="InterPro" id="IPR016195">
    <property type="entry name" value="Pol/histidinol_Pase-like"/>
</dbReference>
<evidence type="ECO:0000313" key="3">
    <source>
        <dbReference type="Proteomes" id="UP001162030"/>
    </source>
</evidence>
<dbReference type="InterPro" id="IPR052018">
    <property type="entry name" value="PHP_domain"/>
</dbReference>
<dbReference type="PANTHER" id="PTHR42924">
    <property type="entry name" value="EXONUCLEASE"/>
    <property type="match status" value="1"/>
</dbReference>
<dbReference type="SUPFAM" id="SSF89550">
    <property type="entry name" value="PHP domain-like"/>
    <property type="match status" value="1"/>
</dbReference>
<gene>
    <name evidence="2" type="ORF">MSZNOR_3198</name>
</gene>
<dbReference type="EC" id="3.1.13.-" evidence="2"/>
<dbReference type="EC" id="3.1.3.97" evidence="2"/>
<dbReference type="PANTHER" id="PTHR42924:SF3">
    <property type="entry name" value="POLYMERASE_HISTIDINOL PHOSPHATASE N-TERMINAL DOMAIN-CONTAINING PROTEIN"/>
    <property type="match status" value="1"/>
</dbReference>
<dbReference type="EMBL" id="OX458333">
    <property type="protein sequence ID" value="CAI8888698.1"/>
    <property type="molecule type" value="Genomic_DNA"/>
</dbReference>
<dbReference type="GO" id="GO:0097657">
    <property type="term" value="F:3',5'-nucleotide bisphosphate phosphatase activity"/>
    <property type="evidence" value="ECO:0007669"/>
    <property type="project" value="UniProtKB-EC"/>
</dbReference>
<dbReference type="RefSeq" id="WP_026611057.1">
    <property type="nucleotide sequence ID" value="NZ_OX458333.1"/>
</dbReference>
<dbReference type="InterPro" id="IPR004013">
    <property type="entry name" value="PHP_dom"/>
</dbReference>
<dbReference type="Gene3D" id="3.20.20.140">
    <property type="entry name" value="Metal-dependent hydrolases"/>
    <property type="match status" value="1"/>
</dbReference>
<dbReference type="CDD" id="cd07438">
    <property type="entry name" value="PHP_HisPPase_AMP"/>
    <property type="match status" value="1"/>
</dbReference>
<evidence type="ECO:0000259" key="1">
    <source>
        <dbReference type="SMART" id="SM00481"/>
    </source>
</evidence>
<evidence type="ECO:0000313" key="2">
    <source>
        <dbReference type="EMBL" id="CAI8888698.1"/>
    </source>
</evidence>
<dbReference type="Gene3D" id="1.10.150.650">
    <property type="match status" value="1"/>
</dbReference>
<dbReference type="SMART" id="SM00481">
    <property type="entry name" value="POLIIIAc"/>
    <property type="match status" value="1"/>
</dbReference>
<protein>
    <submittedName>
        <fullName evidence="2">5'-3' exoribonuclease</fullName>
        <ecNumber evidence="2">3.1.13.-</ecNumber>
        <ecNumber evidence="2">3.1.3.97</ecNumber>
    </submittedName>
</protein>
<dbReference type="Pfam" id="PF02811">
    <property type="entry name" value="PHP"/>
    <property type="match status" value="1"/>
</dbReference>
<keyword evidence="2" id="KW-0378">Hydrolase</keyword>
<feature type="domain" description="Polymerase/histidinol phosphatase N-terminal" evidence="1">
    <location>
        <begin position="2"/>
        <end position="67"/>
    </location>
</feature>